<dbReference type="InterPro" id="IPR051217">
    <property type="entry name" value="Insect_Cuticle_Struc_Prot"/>
</dbReference>
<dbReference type="GO" id="GO:0042302">
    <property type="term" value="F:structural constituent of cuticle"/>
    <property type="evidence" value="ECO:0007669"/>
    <property type="project" value="UniProtKB-UniRule"/>
</dbReference>
<comment type="caution">
    <text evidence="4">The sequence shown here is derived from an EMBL/GenBank/DDBJ whole genome shotgun (WGS) entry which is preliminary data.</text>
</comment>
<accession>A0A482W130</accession>
<evidence type="ECO:0000256" key="1">
    <source>
        <dbReference type="ARBA" id="ARBA00022460"/>
    </source>
</evidence>
<dbReference type="AlphaFoldDB" id="A0A482W130"/>
<dbReference type="EMBL" id="QDEB01042269">
    <property type="protein sequence ID" value="RZC38563.1"/>
    <property type="molecule type" value="Genomic_DNA"/>
</dbReference>
<keyword evidence="1 2" id="KW-0193">Cuticle</keyword>
<name>A0A482W130_ASBVE</name>
<proteinExistence type="predicted"/>
<dbReference type="Pfam" id="PF00379">
    <property type="entry name" value="Chitin_bind_4"/>
    <property type="match status" value="1"/>
</dbReference>
<evidence type="ECO:0000313" key="4">
    <source>
        <dbReference type="EMBL" id="RZC38563.1"/>
    </source>
</evidence>
<evidence type="ECO:0000313" key="5">
    <source>
        <dbReference type="Proteomes" id="UP000292052"/>
    </source>
</evidence>
<organism evidence="4 5">
    <name type="scientific">Asbolus verrucosus</name>
    <name type="common">Desert ironclad beetle</name>
    <dbReference type="NCBI Taxonomy" id="1661398"/>
    <lineage>
        <taxon>Eukaryota</taxon>
        <taxon>Metazoa</taxon>
        <taxon>Ecdysozoa</taxon>
        <taxon>Arthropoda</taxon>
        <taxon>Hexapoda</taxon>
        <taxon>Insecta</taxon>
        <taxon>Pterygota</taxon>
        <taxon>Neoptera</taxon>
        <taxon>Endopterygota</taxon>
        <taxon>Coleoptera</taxon>
        <taxon>Polyphaga</taxon>
        <taxon>Cucujiformia</taxon>
        <taxon>Tenebrionidae</taxon>
        <taxon>Pimeliinae</taxon>
        <taxon>Asbolus</taxon>
    </lineage>
</organism>
<dbReference type="InterPro" id="IPR031311">
    <property type="entry name" value="CHIT_BIND_RR_consensus"/>
</dbReference>
<evidence type="ECO:0000256" key="2">
    <source>
        <dbReference type="PROSITE-ProRule" id="PRU00497"/>
    </source>
</evidence>
<dbReference type="GO" id="GO:0005615">
    <property type="term" value="C:extracellular space"/>
    <property type="evidence" value="ECO:0007669"/>
    <property type="project" value="TreeGrafter"/>
</dbReference>
<dbReference type="PANTHER" id="PTHR12236:SF75">
    <property type="entry name" value="CUTICULAR PROTEIN 62BB, ISOFORM A"/>
    <property type="match status" value="1"/>
</dbReference>
<dbReference type="InterPro" id="IPR000618">
    <property type="entry name" value="Insect_cuticle"/>
</dbReference>
<gene>
    <name evidence="4" type="ORF">BDFB_011690</name>
</gene>
<keyword evidence="5" id="KW-1185">Reference proteome</keyword>
<feature type="chain" id="PRO_5019768821" evidence="3">
    <location>
        <begin position="18"/>
        <end position="138"/>
    </location>
</feature>
<keyword evidence="3" id="KW-0732">Signal</keyword>
<dbReference type="STRING" id="1661398.A0A482W130"/>
<dbReference type="PANTHER" id="PTHR12236">
    <property type="entry name" value="STRUCTURAL CONTITUENT OF CUTICLE"/>
    <property type="match status" value="1"/>
</dbReference>
<protein>
    <submittedName>
        <fullName evidence="4">Chitin bind 4 domain containing protein</fullName>
    </submittedName>
</protein>
<sequence length="138" mass="14675">MASKFLILAVALAVARAGLVQHATSALFTVPPHPVVTAQAIVPVLQTRVEPFDLHPRYSYAYAVNDQQTGDFKSQHESRDGNVVHGRYSVADPDGSLRTVDYSAGPHTGFNAVVHRTVGAHPIAPTPTVIPVHVAAGH</sequence>
<dbReference type="PROSITE" id="PS51155">
    <property type="entry name" value="CHIT_BIND_RR_2"/>
    <property type="match status" value="1"/>
</dbReference>
<evidence type="ECO:0000256" key="3">
    <source>
        <dbReference type="SAM" id="SignalP"/>
    </source>
</evidence>
<dbReference type="PROSITE" id="PS00233">
    <property type="entry name" value="CHIT_BIND_RR_1"/>
    <property type="match status" value="1"/>
</dbReference>
<dbReference type="PRINTS" id="PR00947">
    <property type="entry name" value="CUTICLE"/>
</dbReference>
<reference evidence="4 5" key="1">
    <citation type="submission" date="2017-03" db="EMBL/GenBank/DDBJ databases">
        <title>Genome of the blue death feigning beetle - Asbolus verrucosus.</title>
        <authorList>
            <person name="Rider S.D."/>
        </authorList>
    </citation>
    <scope>NUCLEOTIDE SEQUENCE [LARGE SCALE GENOMIC DNA]</scope>
    <source>
        <strain evidence="4">Butters</strain>
        <tissue evidence="4">Head and leg muscle</tissue>
    </source>
</reference>
<dbReference type="Proteomes" id="UP000292052">
    <property type="component" value="Unassembled WGS sequence"/>
</dbReference>
<feature type="signal peptide" evidence="3">
    <location>
        <begin position="1"/>
        <end position="17"/>
    </location>
</feature>
<dbReference type="GO" id="GO:0031012">
    <property type="term" value="C:extracellular matrix"/>
    <property type="evidence" value="ECO:0007669"/>
    <property type="project" value="TreeGrafter"/>
</dbReference>
<dbReference type="OrthoDB" id="10071059at2759"/>